<dbReference type="GO" id="GO:0003899">
    <property type="term" value="F:DNA-directed RNA polymerase activity"/>
    <property type="evidence" value="ECO:0007669"/>
    <property type="project" value="InterPro"/>
</dbReference>
<dbReference type="PANTHER" id="PTHR10535">
    <property type="entry name" value="DNA-DIRECTED RNA POLYMERASES I, II, AND III SUBUNIT RPABC1"/>
    <property type="match status" value="1"/>
</dbReference>
<sequence>MSSSKKKSKIKSKSKSKSKRKAKKLSRMSAFSKKLKVPQPIKQLSTARASGMDNKITQINKNTLIKIKKSKEDIRKIVLTNVIKMLTERKLLDENKISDNIKNIVQSHPDNMIYELTLKNKNQISILLYLQTVTSIKKIPAINNFLNDNKNAHKIIIVKNINKKAIDYINNNNINIEIFKEGELMRNLVENILVSKYTILSKTDAQKLLEEYKCKAQQLPFMFSIDPVAKYYNMKIGDISRTIRPSATSGKAVSYRLVISSVGKKK</sequence>
<reference evidence="4" key="1">
    <citation type="journal article" date="2019" name="MBio">
        <title>Virus Genomes from Deep Sea Sediments Expand the Ocean Megavirome and Support Independent Origins of Viral Gigantism.</title>
        <authorList>
            <person name="Backstrom D."/>
            <person name="Yutin N."/>
            <person name="Jorgensen S.L."/>
            <person name="Dharamshi J."/>
            <person name="Homa F."/>
            <person name="Zaremba-Niedwiedzka K."/>
            <person name="Spang A."/>
            <person name="Wolf Y.I."/>
            <person name="Koonin E.V."/>
            <person name="Ettema T.J."/>
        </authorList>
    </citation>
    <scope>NUCLEOTIDE SEQUENCE</scope>
</reference>
<dbReference type="InterPro" id="IPR000783">
    <property type="entry name" value="RNA_pol_subH/Rpb5_C"/>
</dbReference>
<dbReference type="GO" id="GO:0006366">
    <property type="term" value="P:transcription by RNA polymerase II"/>
    <property type="evidence" value="ECO:0007669"/>
    <property type="project" value="TreeGrafter"/>
</dbReference>
<gene>
    <name evidence="4" type="ORF">LCMiAC02_02680</name>
</gene>
<protein>
    <submittedName>
        <fullName evidence="4">DNA-directed RNA polymerase subunit 5</fullName>
    </submittedName>
</protein>
<feature type="region of interest" description="Disordered" evidence="2">
    <location>
        <begin position="1"/>
        <end position="29"/>
    </location>
</feature>
<keyword evidence="4" id="KW-0240">DNA-directed RNA polymerase</keyword>
<feature type="domain" description="RNA polymerase subunit H/Rpb5 C-terminal" evidence="3">
    <location>
        <begin position="187"/>
        <end position="258"/>
    </location>
</feature>
<dbReference type="Pfam" id="PF01191">
    <property type="entry name" value="RNA_pol_Rpb5_C"/>
    <property type="match status" value="1"/>
</dbReference>
<feature type="compositionally biased region" description="Basic residues" evidence="2">
    <location>
        <begin position="1"/>
        <end position="26"/>
    </location>
</feature>
<keyword evidence="1" id="KW-0804">Transcription</keyword>
<evidence type="ECO:0000313" key="4">
    <source>
        <dbReference type="EMBL" id="QBK89174.1"/>
    </source>
</evidence>
<organism evidence="4">
    <name type="scientific">Mimivirus LCMiAC02</name>
    <dbReference type="NCBI Taxonomy" id="2506609"/>
    <lineage>
        <taxon>Viruses</taxon>
        <taxon>Varidnaviria</taxon>
        <taxon>Bamfordvirae</taxon>
        <taxon>Nucleocytoviricota</taxon>
        <taxon>Megaviricetes</taxon>
        <taxon>Imitervirales</taxon>
        <taxon>Mimiviridae</taxon>
        <taxon>Klosneuvirinae</taxon>
    </lineage>
</organism>
<dbReference type="GO" id="GO:0006362">
    <property type="term" value="P:transcription elongation by RNA polymerase I"/>
    <property type="evidence" value="ECO:0007669"/>
    <property type="project" value="TreeGrafter"/>
</dbReference>
<dbReference type="InterPro" id="IPR014381">
    <property type="entry name" value="Arch_Rpo5/euc_Rpb5"/>
</dbReference>
<dbReference type="GO" id="GO:0042797">
    <property type="term" value="P:tRNA transcription by RNA polymerase III"/>
    <property type="evidence" value="ECO:0007669"/>
    <property type="project" value="TreeGrafter"/>
</dbReference>
<accession>A0A481Z302</accession>
<dbReference type="EMBL" id="MK500408">
    <property type="protein sequence ID" value="QBK89174.1"/>
    <property type="molecule type" value="Genomic_DNA"/>
</dbReference>
<dbReference type="InterPro" id="IPR035913">
    <property type="entry name" value="RPB5-like_sf"/>
</dbReference>
<dbReference type="PANTHER" id="PTHR10535:SF0">
    <property type="entry name" value="DNA-DIRECTED RNA POLYMERASES I, II, AND III SUBUNIT RPABC1"/>
    <property type="match status" value="1"/>
</dbReference>
<evidence type="ECO:0000256" key="1">
    <source>
        <dbReference type="ARBA" id="ARBA00023163"/>
    </source>
</evidence>
<proteinExistence type="predicted"/>
<dbReference type="Gene3D" id="3.90.940.20">
    <property type="entry name" value="RPB5-like RNA polymerase subunit"/>
    <property type="match status" value="1"/>
</dbReference>
<dbReference type="GO" id="GO:0003677">
    <property type="term" value="F:DNA binding"/>
    <property type="evidence" value="ECO:0007669"/>
    <property type="project" value="InterPro"/>
</dbReference>
<evidence type="ECO:0000259" key="3">
    <source>
        <dbReference type="Pfam" id="PF01191"/>
    </source>
</evidence>
<dbReference type="SUPFAM" id="SSF55287">
    <property type="entry name" value="RPB5-like RNA polymerase subunit"/>
    <property type="match status" value="1"/>
</dbReference>
<evidence type="ECO:0000256" key="2">
    <source>
        <dbReference type="SAM" id="MobiDB-lite"/>
    </source>
</evidence>
<dbReference type="GO" id="GO:0000428">
    <property type="term" value="C:DNA-directed RNA polymerase complex"/>
    <property type="evidence" value="ECO:0007669"/>
    <property type="project" value="UniProtKB-KW"/>
</dbReference>
<name>A0A481Z302_9VIRU</name>